<dbReference type="Proteomes" id="UP000008044">
    <property type="component" value="Chromosome"/>
</dbReference>
<keyword evidence="5" id="KW-1185">Reference proteome</keyword>
<proteinExistence type="predicted"/>
<keyword evidence="2" id="KW-0418">Kinase</keyword>
<reference evidence="3" key="4">
    <citation type="submission" date="2024-05" db="EMBL/GenBank/DDBJ databases">
        <title>Identification of Pectobacterium versatile causing blackleg of potato from New York State with a whole genome sequencing approach.</title>
        <authorList>
            <person name="Ma X."/>
            <person name="Swingle B."/>
        </authorList>
    </citation>
    <scope>NUCLEOTIDE SEQUENCE</scope>
    <source>
        <strain evidence="3">NY1588A</strain>
    </source>
</reference>
<keyword evidence="1" id="KW-0175">Coiled coil</keyword>
<gene>
    <name evidence="2" type="ordered locus">W5S_2523</name>
    <name evidence="3" type="ORF">F6Q06_00560</name>
</gene>
<dbReference type="RefSeq" id="WP_014700184.1">
    <property type="nucleotide sequence ID" value="NC_017845.1"/>
</dbReference>
<dbReference type="AlphaFoldDB" id="A0A0H3I9J2"/>
<evidence type="ECO:0000256" key="1">
    <source>
        <dbReference type="SAM" id="Coils"/>
    </source>
</evidence>
<dbReference type="PATRIC" id="fig|1166016.3.peg.2549"/>
<dbReference type="HOGENOM" id="CLU_102169_0_0_6"/>
<dbReference type="Proteomes" id="UP001194579">
    <property type="component" value="Unassembled WGS sequence"/>
</dbReference>
<reference evidence="2 4" key="1">
    <citation type="journal article" date="2012" name="J. Bacteriol.">
        <title>Genome sequence of Pectobacterium sp. strain SCC3193.</title>
        <authorList>
            <person name="Koskinen J.P."/>
            <person name="Laine P."/>
            <person name="Niemi O."/>
            <person name="Nykyri J."/>
            <person name="Harjunpaa H."/>
            <person name="Auvinen P."/>
            <person name="Paulin L."/>
            <person name="Pirhonen M."/>
            <person name="Palva T."/>
            <person name="Holm L."/>
        </authorList>
    </citation>
    <scope>NUCLEOTIDE SEQUENCE [LARGE SCALE GENOMIC DNA]</scope>
    <source>
        <strain evidence="2 4">SCC3193</strain>
    </source>
</reference>
<organism evidence="2 4">
    <name type="scientific">Pectobacterium parmentieri</name>
    <dbReference type="NCBI Taxonomy" id="1905730"/>
    <lineage>
        <taxon>Bacteria</taxon>
        <taxon>Pseudomonadati</taxon>
        <taxon>Pseudomonadota</taxon>
        <taxon>Gammaproteobacteria</taxon>
        <taxon>Enterobacterales</taxon>
        <taxon>Pectobacteriaceae</taxon>
        <taxon>Pectobacterium</taxon>
    </lineage>
</organism>
<keyword evidence="2" id="KW-0808">Transferase</keyword>
<name>A0A0H3I9J2_PECPM</name>
<keyword evidence="2" id="KW-0675">Receptor</keyword>
<dbReference type="STRING" id="1905730.W5S_2523"/>
<protein>
    <submittedName>
        <fullName evidence="2">Receptor protein-tyrosine kinase</fullName>
    </submittedName>
</protein>
<feature type="coiled-coil region" evidence="1">
    <location>
        <begin position="132"/>
        <end position="159"/>
    </location>
</feature>
<reference evidence="5" key="3">
    <citation type="submission" date="2023-07" db="EMBL/GenBank/DDBJ databases">
        <title>Identification of Pectobacterium versatile causing blackleg of potato from New York State with a whole genome sequencing approach.</title>
        <authorList>
            <person name="Ma X."/>
            <person name="Swingle B."/>
        </authorList>
    </citation>
    <scope>NUCLEOTIDE SEQUENCE [LARGE SCALE GENOMIC DNA]</scope>
    <source>
        <strain evidence="5">NY1588A</strain>
    </source>
</reference>
<sequence length="250" mass="28642">MLSKYNNPPIIKTFYRPIEVAIRWSHLMTSESEILKEFDKNPLFFLHYAAKAWPKLSLNQERVIDGLINGELRHCKRGITRSTPVDLSDPDLSIRHIDLKNWMMSYYPNEKPDFLFSPEEQLTPISININSVQILLTELEVMRIKNTNLEEQRNNIQHDYLSLKAIYTSSMKHPTQPTLGERSESTYLTIIGALISLYNQHSPSGQAYTLFTSQDAVISALIAHYGDKRGVSKSTLESKFAQAKRQLNGA</sequence>
<dbReference type="eggNOG" id="ENOG502Z7W7">
    <property type="taxonomic scope" value="Bacteria"/>
</dbReference>
<keyword evidence="2" id="KW-0829">Tyrosine-protein kinase</keyword>
<reference evidence="2" key="2">
    <citation type="submission" date="2012-03" db="EMBL/GenBank/DDBJ databases">
        <authorList>
            <person name="Koskinen P."/>
            <person name="Laine P."/>
            <person name="Niemi O."/>
            <person name="Nykyri J."/>
            <person name="Harjunpaa H."/>
            <person name="Auvinen P."/>
            <person name="Paulin L."/>
            <person name="Pirhonen M."/>
            <person name="Palva T."/>
            <person name="Holm L."/>
        </authorList>
    </citation>
    <scope>NUCLEOTIDE SEQUENCE</scope>
    <source>
        <strain evidence="2">SCC3193</strain>
    </source>
</reference>
<dbReference type="EMBL" id="CP003415">
    <property type="protein sequence ID" value="AFI90611.1"/>
    <property type="molecule type" value="Genomic_DNA"/>
</dbReference>
<evidence type="ECO:0000313" key="3">
    <source>
        <dbReference type="EMBL" id="MBI0552991.1"/>
    </source>
</evidence>
<evidence type="ECO:0000313" key="2">
    <source>
        <dbReference type="EMBL" id="AFI90611.1"/>
    </source>
</evidence>
<dbReference type="GO" id="GO:0004713">
    <property type="term" value="F:protein tyrosine kinase activity"/>
    <property type="evidence" value="ECO:0007669"/>
    <property type="project" value="UniProtKB-KW"/>
</dbReference>
<dbReference type="EMBL" id="WABS01000001">
    <property type="protein sequence ID" value="MBI0552991.1"/>
    <property type="molecule type" value="Genomic_DNA"/>
</dbReference>
<accession>A0A0H3I9J2</accession>
<evidence type="ECO:0000313" key="4">
    <source>
        <dbReference type="Proteomes" id="UP000008044"/>
    </source>
</evidence>
<dbReference type="KEGG" id="pec:W5S_2523"/>
<evidence type="ECO:0000313" key="5">
    <source>
        <dbReference type="Proteomes" id="UP001194579"/>
    </source>
</evidence>